<evidence type="ECO:0000313" key="3">
    <source>
        <dbReference type="EMBL" id="KAF2972018.1"/>
    </source>
</evidence>
<dbReference type="PRINTS" id="PR00081">
    <property type="entry name" value="GDHRDH"/>
</dbReference>
<keyword evidence="1" id="KW-0521">NADP</keyword>
<evidence type="ECO:0000256" key="2">
    <source>
        <dbReference type="ARBA" id="ARBA00023002"/>
    </source>
</evidence>
<dbReference type="PANTHER" id="PTHR43639">
    <property type="entry name" value="OXIDOREDUCTASE, SHORT-CHAIN DEHYDROGENASE/REDUCTASE FAMILY (AFU_ORTHOLOGUE AFUA_5G02870)"/>
    <property type="match status" value="1"/>
</dbReference>
<protein>
    <submittedName>
        <fullName evidence="3">Uncharacterized protein</fullName>
    </submittedName>
</protein>
<dbReference type="PRINTS" id="PR00080">
    <property type="entry name" value="SDRFAMILY"/>
</dbReference>
<gene>
    <name evidence="3" type="ORF">GQX73_g1506</name>
</gene>
<dbReference type="PANTHER" id="PTHR43639:SF5">
    <property type="entry name" value="OXIDOREDUCTASE, SHORT-CHAIN DEHYDROGENASE_REDUCTASE FAMILY (AFU_ORTHOLOGUE AFUA_6G09140)"/>
    <property type="match status" value="1"/>
</dbReference>
<reference evidence="3 4" key="1">
    <citation type="submission" date="2019-12" db="EMBL/GenBank/DDBJ databases">
        <title>Draft genome sequence of the ascomycete Xylaria multiplex DSM 110363.</title>
        <authorList>
            <person name="Buettner E."/>
            <person name="Kellner H."/>
        </authorList>
    </citation>
    <scope>NUCLEOTIDE SEQUENCE [LARGE SCALE GENOMIC DNA]</scope>
    <source>
        <strain evidence="3 4">DSM 110363</strain>
    </source>
</reference>
<name>A0A7C8IWB5_9PEZI</name>
<dbReference type="FunFam" id="3.40.50.720:FF:000084">
    <property type="entry name" value="Short-chain dehydrogenase reductase"/>
    <property type="match status" value="1"/>
</dbReference>
<dbReference type="OrthoDB" id="294295at2759"/>
<dbReference type="InterPro" id="IPR036291">
    <property type="entry name" value="NAD(P)-bd_dom_sf"/>
</dbReference>
<dbReference type="InterPro" id="IPR002347">
    <property type="entry name" value="SDR_fam"/>
</dbReference>
<accession>A0A7C8IWB5</accession>
<sequence>MTTQLRLQGKTAIVTGGASGFGKGIATKFVQEGAQVLIADLSEEAGKSVASELGCTFTAGDVTKRADWERFLREAIDKFGKLDIVVNNAGAAYSNKATEEVTEEEFDRVMTVNVKSVYLSTNMIVPYFVENKISGNFIQIASTAGVRPRPRLTWYNASKGAVIVATKAMAVEYGPQQIRFNSVSPVIGSTGMTHLFIGKPNTPENRKAFESTVPLGRGSTPSDIANACCYLASDEAAFITDDELDDLPARHFRSRYLCFLRDGPDGPDTEYEIRKVTDWIEQHADYDGTDFVFISSTRRQFLIGAKSKRKDKPEIDEAMRTAYCRQEDEDHARVLEYGMEAARSAKKRAFWTDFECIRDADNVARENAQSDDVYRICDIVRAAHSLVILLGPPRDTRVPGERHQHNYSPAVMDQWLSDTSFEAFARLSLVNDSDKLLERLICMQPTGRDAPWHQICDSWGARLWGIEPHCQVAGIVDDQTRSTLSRNGLSKNGERIGLPLLGSGYSDGSTHGGEIVFALIDTYAMMATAFRATRPPTTVVVCGREGGMQRAILCSYNWQENIFVREAVIGVKTMVLDRMFPVDRFRFTLDGDNPGKEPG</sequence>
<keyword evidence="4" id="KW-1185">Reference proteome</keyword>
<dbReference type="Pfam" id="PF13561">
    <property type="entry name" value="adh_short_C2"/>
    <property type="match status" value="1"/>
</dbReference>
<dbReference type="GO" id="GO:0016491">
    <property type="term" value="F:oxidoreductase activity"/>
    <property type="evidence" value="ECO:0007669"/>
    <property type="project" value="UniProtKB-KW"/>
</dbReference>
<dbReference type="Gene3D" id="3.40.50.720">
    <property type="entry name" value="NAD(P)-binding Rossmann-like Domain"/>
    <property type="match status" value="1"/>
</dbReference>
<evidence type="ECO:0000313" key="4">
    <source>
        <dbReference type="Proteomes" id="UP000481858"/>
    </source>
</evidence>
<evidence type="ECO:0000256" key="1">
    <source>
        <dbReference type="ARBA" id="ARBA00022857"/>
    </source>
</evidence>
<keyword evidence="2" id="KW-0560">Oxidoreductase</keyword>
<dbReference type="EMBL" id="WUBL01000009">
    <property type="protein sequence ID" value="KAF2972018.1"/>
    <property type="molecule type" value="Genomic_DNA"/>
</dbReference>
<dbReference type="SUPFAM" id="SSF51735">
    <property type="entry name" value="NAD(P)-binding Rossmann-fold domains"/>
    <property type="match status" value="1"/>
</dbReference>
<comment type="caution">
    <text evidence="3">The sequence shown here is derived from an EMBL/GenBank/DDBJ whole genome shotgun (WGS) entry which is preliminary data.</text>
</comment>
<proteinExistence type="predicted"/>
<dbReference type="InParanoid" id="A0A7C8IWB5"/>
<organism evidence="3 4">
    <name type="scientific">Xylaria multiplex</name>
    <dbReference type="NCBI Taxonomy" id="323545"/>
    <lineage>
        <taxon>Eukaryota</taxon>
        <taxon>Fungi</taxon>
        <taxon>Dikarya</taxon>
        <taxon>Ascomycota</taxon>
        <taxon>Pezizomycotina</taxon>
        <taxon>Sordariomycetes</taxon>
        <taxon>Xylariomycetidae</taxon>
        <taxon>Xylariales</taxon>
        <taxon>Xylariaceae</taxon>
        <taxon>Xylaria</taxon>
    </lineage>
</organism>
<dbReference type="NCBIfam" id="NF005559">
    <property type="entry name" value="PRK07231.1"/>
    <property type="match status" value="1"/>
</dbReference>
<dbReference type="AlphaFoldDB" id="A0A7C8IWB5"/>
<dbReference type="Proteomes" id="UP000481858">
    <property type="component" value="Unassembled WGS sequence"/>
</dbReference>